<feature type="chain" id="PRO_5016347047" description="Cellulose biosynthesis protein BcsS" evidence="1">
    <location>
        <begin position="26"/>
        <end position="223"/>
    </location>
</feature>
<proteinExistence type="predicted"/>
<gene>
    <name evidence="2" type="ORF">ALSL_0398</name>
</gene>
<accession>A0A2Z6E3B7</accession>
<sequence>MPMRRLAGTGVVLAAAMLSSPTARGGASLLVDDAATTPEGRCQLESWLRMREGGHREMTAVPACTFDGLEYSLGGSAYAGTPSGPWLNAGLKRTLLAMDENTPGLALSLGGTWRRPDHRLASGDATFIASVPLTAVFTLHANLGWTAVRGAAPRPIEGLGLEYDHDRHWTALGEYYLERGAVHAVQAGLRRSFVHGLSCDVIAGHDHGGHWLTLGLNYSPGDS</sequence>
<protein>
    <recommendedName>
        <fullName evidence="4">Cellulose biosynthesis protein BcsS</fullName>
    </recommendedName>
</protein>
<evidence type="ECO:0000313" key="3">
    <source>
        <dbReference type="Proteomes" id="UP000270530"/>
    </source>
</evidence>
<dbReference type="AlphaFoldDB" id="A0A2Z6E3B7"/>
<organism evidence="2 3">
    <name type="scientific">Aerosticca soli</name>
    <dbReference type="NCBI Taxonomy" id="2010829"/>
    <lineage>
        <taxon>Bacteria</taxon>
        <taxon>Pseudomonadati</taxon>
        <taxon>Pseudomonadota</taxon>
        <taxon>Gammaproteobacteria</taxon>
        <taxon>Lysobacterales</taxon>
        <taxon>Rhodanobacteraceae</taxon>
        <taxon>Aerosticca</taxon>
    </lineage>
</organism>
<dbReference type="EMBL" id="AP018560">
    <property type="protein sequence ID" value="BBD79069.1"/>
    <property type="molecule type" value="Genomic_DNA"/>
</dbReference>
<evidence type="ECO:0000256" key="1">
    <source>
        <dbReference type="SAM" id="SignalP"/>
    </source>
</evidence>
<dbReference type="KEGG" id="rbd:ALSL_0398"/>
<reference evidence="3" key="1">
    <citation type="submission" date="2018-04" db="EMBL/GenBank/DDBJ databases">
        <authorList>
            <person name="Watanabe M."/>
            <person name="Kojima H."/>
        </authorList>
    </citation>
    <scope>NUCLEOTIDE SEQUENCE [LARGE SCALE GENOMIC DNA]</scope>
    <source>
        <strain evidence="3">Dysh456</strain>
    </source>
</reference>
<feature type="signal peptide" evidence="1">
    <location>
        <begin position="1"/>
        <end position="25"/>
    </location>
</feature>
<keyword evidence="3" id="KW-1185">Reference proteome</keyword>
<reference evidence="3" key="2">
    <citation type="submission" date="2018-06" db="EMBL/GenBank/DDBJ databases">
        <title>Genome sequence of Rhodanobacteraceae bacterium strain Dysh456.</title>
        <authorList>
            <person name="Fukui M."/>
        </authorList>
    </citation>
    <scope>NUCLEOTIDE SEQUENCE [LARGE SCALE GENOMIC DNA]</scope>
    <source>
        <strain evidence="3">Dysh456</strain>
    </source>
</reference>
<dbReference type="Proteomes" id="UP000270530">
    <property type="component" value="Chromosome"/>
</dbReference>
<evidence type="ECO:0008006" key="4">
    <source>
        <dbReference type="Google" id="ProtNLM"/>
    </source>
</evidence>
<evidence type="ECO:0000313" key="2">
    <source>
        <dbReference type="EMBL" id="BBD79069.1"/>
    </source>
</evidence>
<keyword evidence="1" id="KW-0732">Signal</keyword>
<name>A0A2Z6E3B7_9GAMM</name>